<dbReference type="Proteomes" id="UP000015102">
    <property type="component" value="Unassembled WGS sequence"/>
</dbReference>
<keyword evidence="9" id="KW-0804">Transcription</keyword>
<dbReference type="SMART" id="SM00249">
    <property type="entry name" value="PHD"/>
    <property type="match status" value="1"/>
</dbReference>
<evidence type="ECO:0000256" key="3">
    <source>
        <dbReference type="ARBA" id="ARBA00022604"/>
    </source>
</evidence>
<evidence type="ECO:0000256" key="14">
    <source>
        <dbReference type="RuleBase" id="RU361213"/>
    </source>
</evidence>
<feature type="binding site" evidence="12">
    <location>
        <position position="372"/>
    </location>
    <ligand>
        <name>Zn(2+)</name>
        <dbReference type="ChEBI" id="CHEBI:29105"/>
        <label>1</label>
    </ligand>
</feature>
<dbReference type="Gene3D" id="3.30.40.10">
    <property type="entry name" value="Zinc/RING finger domain, C3HC4 (zinc finger)"/>
    <property type="match status" value="1"/>
</dbReference>
<dbReference type="GO" id="GO:0005634">
    <property type="term" value="C:nucleus"/>
    <property type="evidence" value="ECO:0007669"/>
    <property type="project" value="UniProtKB-SubCell"/>
</dbReference>
<dbReference type="InterPro" id="IPR001965">
    <property type="entry name" value="Znf_PHD"/>
</dbReference>
<dbReference type="HOGENOM" id="CLU_031900_0_0_1"/>
<dbReference type="GO" id="GO:0008270">
    <property type="term" value="F:zinc ion binding"/>
    <property type="evidence" value="ECO:0007669"/>
    <property type="project" value="UniProtKB-KW"/>
</dbReference>
<evidence type="ECO:0000313" key="17">
    <source>
        <dbReference type="EnsemblMetazoa" id="MESCA005971-PA"/>
    </source>
</evidence>
<dbReference type="Pfam" id="PF00628">
    <property type="entry name" value="PHD"/>
    <property type="match status" value="1"/>
</dbReference>
<comment type="similarity">
    <text evidence="2 14">Belongs to the ING family.</text>
</comment>
<dbReference type="Gene3D" id="6.10.140.1740">
    <property type="match status" value="1"/>
</dbReference>
<dbReference type="InterPro" id="IPR019787">
    <property type="entry name" value="Znf_PHD-finger"/>
</dbReference>
<dbReference type="EMBL" id="CAQQ02065370">
    <property type="status" value="NOT_ANNOTATED_CDS"/>
    <property type="molecule type" value="Genomic_DNA"/>
</dbReference>
<organism evidence="17 18">
    <name type="scientific">Megaselia scalaris</name>
    <name type="common">Humpbacked fly</name>
    <name type="synonym">Phora scalaris</name>
    <dbReference type="NCBI Taxonomy" id="36166"/>
    <lineage>
        <taxon>Eukaryota</taxon>
        <taxon>Metazoa</taxon>
        <taxon>Ecdysozoa</taxon>
        <taxon>Arthropoda</taxon>
        <taxon>Hexapoda</taxon>
        <taxon>Insecta</taxon>
        <taxon>Pterygota</taxon>
        <taxon>Neoptera</taxon>
        <taxon>Endopterygota</taxon>
        <taxon>Diptera</taxon>
        <taxon>Brachycera</taxon>
        <taxon>Muscomorpha</taxon>
        <taxon>Platypezoidea</taxon>
        <taxon>Phoridae</taxon>
        <taxon>Megaseliini</taxon>
        <taxon>Megaselia</taxon>
    </lineage>
</organism>
<dbReference type="FunFam" id="3.30.40.10:FF:000103">
    <property type="entry name" value="Inhibitor of growth protein"/>
    <property type="match status" value="1"/>
</dbReference>
<dbReference type="PROSITE" id="PS01359">
    <property type="entry name" value="ZF_PHD_1"/>
    <property type="match status" value="1"/>
</dbReference>
<evidence type="ECO:0000256" key="11">
    <source>
        <dbReference type="PIRSR" id="PIRSR628651-50"/>
    </source>
</evidence>
<evidence type="ECO:0000256" key="7">
    <source>
        <dbReference type="ARBA" id="ARBA00022853"/>
    </source>
</evidence>
<evidence type="ECO:0000256" key="4">
    <source>
        <dbReference type="ARBA" id="ARBA00022723"/>
    </source>
</evidence>
<evidence type="ECO:0000256" key="13">
    <source>
        <dbReference type="PROSITE-ProRule" id="PRU00146"/>
    </source>
</evidence>
<protein>
    <recommendedName>
        <fullName evidence="14">Inhibitor of growth protein</fullName>
    </recommendedName>
</protein>
<feature type="binding site" evidence="12">
    <location>
        <position position="388"/>
    </location>
    <ligand>
        <name>Zn(2+)</name>
        <dbReference type="ChEBI" id="CHEBI:29105"/>
        <label>2</label>
    </ligand>
</feature>
<dbReference type="PROSITE" id="PS50016">
    <property type="entry name" value="ZF_PHD_2"/>
    <property type="match status" value="1"/>
</dbReference>
<dbReference type="InterPro" id="IPR028651">
    <property type="entry name" value="ING_fam"/>
</dbReference>
<dbReference type="CDD" id="cd16858">
    <property type="entry name" value="ING_ING3_Yng2p"/>
    <property type="match status" value="1"/>
</dbReference>
<dbReference type="GO" id="GO:0035267">
    <property type="term" value="C:NuA4 histone acetyltransferase complex"/>
    <property type="evidence" value="ECO:0007669"/>
    <property type="project" value="TreeGrafter"/>
</dbReference>
<keyword evidence="5 13" id="KW-0863">Zinc-finger</keyword>
<evidence type="ECO:0000256" key="2">
    <source>
        <dbReference type="ARBA" id="ARBA00010210"/>
    </source>
</evidence>
<keyword evidence="18" id="KW-1185">Reference proteome</keyword>
<name>T1GQQ8_MEGSC</name>
<comment type="function">
    <text evidence="14">Component of an histone acetyltransferase complex.</text>
</comment>
<evidence type="ECO:0000256" key="12">
    <source>
        <dbReference type="PIRSR" id="PIRSR628651-51"/>
    </source>
</evidence>
<dbReference type="AlphaFoldDB" id="T1GQQ8"/>
<evidence type="ECO:0000256" key="1">
    <source>
        <dbReference type="ARBA" id="ARBA00004123"/>
    </source>
</evidence>
<feature type="binding site" evidence="12">
    <location>
        <position position="358"/>
    </location>
    <ligand>
        <name>Zn(2+)</name>
        <dbReference type="ChEBI" id="CHEBI:29105"/>
        <label>2</label>
    </ligand>
</feature>
<comment type="domain">
    <text evidence="14">The PHD-type zinc finger mediates the binding to H3K4me3.</text>
</comment>
<evidence type="ECO:0000256" key="9">
    <source>
        <dbReference type="ARBA" id="ARBA00023163"/>
    </source>
</evidence>
<evidence type="ECO:0000256" key="6">
    <source>
        <dbReference type="ARBA" id="ARBA00022833"/>
    </source>
</evidence>
<evidence type="ECO:0000256" key="10">
    <source>
        <dbReference type="ARBA" id="ARBA00023242"/>
    </source>
</evidence>
<keyword evidence="8" id="KW-0805">Transcription regulation</keyword>
<keyword evidence="6 12" id="KW-0862">Zinc</keyword>
<feature type="site" description="Histone H3K4me3 binding" evidence="11">
    <location>
        <position position="359"/>
    </location>
</feature>
<comment type="subunit">
    <text evidence="14">Component of an histone acetyltransferase complex. Interacts with H3K4me3 and to a lesser extent with H3K4me2.</text>
</comment>
<feature type="region of interest" description="Disordered" evidence="15">
    <location>
        <begin position="109"/>
        <end position="170"/>
    </location>
</feature>
<dbReference type="Pfam" id="PF12998">
    <property type="entry name" value="ING"/>
    <property type="match status" value="1"/>
</dbReference>
<feature type="site" description="Histone H3K4me3 binding" evidence="11">
    <location>
        <position position="344"/>
    </location>
</feature>
<feature type="domain" description="PHD-type" evidence="16">
    <location>
        <begin position="342"/>
        <end position="391"/>
    </location>
</feature>
<evidence type="ECO:0000256" key="5">
    <source>
        <dbReference type="ARBA" id="ARBA00022771"/>
    </source>
</evidence>
<dbReference type="OMA" id="YEWFHWK"/>
<dbReference type="SUPFAM" id="SSF57903">
    <property type="entry name" value="FYVE/PHD zinc finger"/>
    <property type="match status" value="1"/>
</dbReference>
<evidence type="ECO:0000313" key="18">
    <source>
        <dbReference type="Proteomes" id="UP000015102"/>
    </source>
</evidence>
<dbReference type="CDD" id="cd15585">
    <property type="entry name" value="PHD_ING3"/>
    <property type="match status" value="1"/>
</dbReference>
<proteinExistence type="inferred from homology"/>
<evidence type="ECO:0000256" key="15">
    <source>
        <dbReference type="SAM" id="MobiDB-lite"/>
    </source>
</evidence>
<feature type="binding site" evidence="12">
    <location>
        <position position="345"/>
    </location>
    <ligand>
        <name>Zn(2+)</name>
        <dbReference type="ChEBI" id="CHEBI:29105"/>
        <label>1</label>
    </ligand>
</feature>
<dbReference type="STRING" id="36166.T1GQQ8"/>
<dbReference type="PANTHER" id="PTHR10333">
    <property type="entry name" value="INHIBITOR OF GROWTH PROTEIN"/>
    <property type="match status" value="1"/>
</dbReference>
<feature type="compositionally biased region" description="Polar residues" evidence="15">
    <location>
        <begin position="146"/>
        <end position="170"/>
    </location>
</feature>
<evidence type="ECO:0000259" key="16">
    <source>
        <dbReference type="PROSITE" id="PS50016"/>
    </source>
</evidence>
<reference evidence="17" key="2">
    <citation type="submission" date="2015-06" db="UniProtKB">
        <authorList>
            <consortium name="EnsemblMetazoa"/>
        </authorList>
    </citation>
    <scope>IDENTIFICATION</scope>
</reference>
<feature type="compositionally biased region" description="Polar residues" evidence="15">
    <location>
        <begin position="114"/>
        <end position="129"/>
    </location>
</feature>
<feature type="site" description="Histone H3K4me3 binding" evidence="11">
    <location>
        <position position="355"/>
    </location>
</feature>
<dbReference type="InterPro" id="IPR011011">
    <property type="entry name" value="Znf_FYVE_PHD"/>
</dbReference>
<dbReference type="InterPro" id="IPR024610">
    <property type="entry name" value="ING_N_histone-binding"/>
</dbReference>
<feature type="binding site" evidence="12">
    <location>
        <position position="363"/>
    </location>
    <ligand>
        <name>Zn(2+)</name>
        <dbReference type="ChEBI" id="CHEBI:29105"/>
        <label>2</label>
    </ligand>
</feature>
<keyword evidence="7 14" id="KW-0156">Chromatin regulator</keyword>
<comment type="subcellular location">
    <subcellularLocation>
        <location evidence="1 14">Nucleus</location>
    </subcellularLocation>
</comment>
<dbReference type="EnsemblMetazoa" id="MESCA005971-RA">
    <property type="protein sequence ID" value="MESCA005971-PA"/>
    <property type="gene ID" value="MESCA005971"/>
</dbReference>
<keyword evidence="3" id="KW-0341">Growth regulation</keyword>
<dbReference type="InterPro" id="IPR019786">
    <property type="entry name" value="Zinc_finger_PHD-type_CS"/>
</dbReference>
<keyword evidence="4 12" id="KW-0479">Metal-binding</keyword>
<sequence>MDSLDRRSKHFFSECKRGDLKDQDADNEFQNLRKDYYKVLEEADEKVALSTQMHELVERYLRRLDNELFKFKCELEADNNGITEILEKRSLELDGGSSMSHLGTQKENRYFGSIGNNHHQSGSSSMSLQQKEHRYRHRAEKRRDSGSNAVPAQHTSTPNYPTSAPSTPSIVRTASAASTNANANHAQPPNVAQNINAPVFNSNIAIAAAASQAIVATQQMQQGRRTASLKASYEATMGGAVNGPHEIIIGRELAGATHNAIQAVERDHQRKKKKIPSIASNQHPSTSAAAIQQPAPIQTANLAIPQVVTNPHIEVVNTRIENGLVIEQTADGEEWSYDPNEPRYCICNQVSFGDMVACDNDTCPLEWFHYSCVGITQPPKGKWYCPKCTQSMKRRNRKN</sequence>
<keyword evidence="10 14" id="KW-0539">Nucleus</keyword>
<reference evidence="18" key="1">
    <citation type="submission" date="2013-02" db="EMBL/GenBank/DDBJ databases">
        <authorList>
            <person name="Hughes D."/>
        </authorList>
    </citation>
    <scope>NUCLEOTIDE SEQUENCE</scope>
    <source>
        <strain>Durham</strain>
        <strain evidence="18">NC isolate 2 -- Noor lab</strain>
    </source>
</reference>
<dbReference type="InterPro" id="IPR013083">
    <property type="entry name" value="Znf_RING/FYVE/PHD"/>
</dbReference>
<accession>T1GQQ8</accession>
<feature type="site" description="Histone H3K4me3 binding" evidence="11">
    <location>
        <position position="367"/>
    </location>
</feature>
<dbReference type="InterPro" id="IPR042020">
    <property type="entry name" value="ING3_PHD"/>
</dbReference>
<evidence type="ECO:0000256" key="8">
    <source>
        <dbReference type="ARBA" id="ARBA00023015"/>
    </source>
</evidence>
<feature type="binding site" evidence="12">
    <location>
        <position position="347"/>
    </location>
    <ligand>
        <name>Zn(2+)</name>
        <dbReference type="ChEBI" id="CHEBI:29105"/>
        <label>1</label>
    </ligand>
</feature>
<feature type="binding site" evidence="12">
    <location>
        <position position="369"/>
    </location>
    <ligand>
        <name>Zn(2+)</name>
        <dbReference type="ChEBI" id="CHEBI:29105"/>
        <label>1</label>
    </ligand>
</feature>
<dbReference type="PANTHER" id="PTHR10333:SF103">
    <property type="entry name" value="INHIBITOR OF GROWTH PROTEIN 3"/>
    <property type="match status" value="1"/>
</dbReference>
<feature type="binding site" evidence="12">
    <location>
        <position position="385"/>
    </location>
    <ligand>
        <name>Zn(2+)</name>
        <dbReference type="ChEBI" id="CHEBI:29105"/>
        <label>2</label>
    </ligand>
</feature>
<dbReference type="GO" id="GO:0006325">
    <property type="term" value="P:chromatin organization"/>
    <property type="evidence" value="ECO:0007669"/>
    <property type="project" value="UniProtKB-KW"/>
</dbReference>